<keyword evidence="13" id="KW-1185">Reference proteome</keyword>
<keyword evidence="4 9" id="KW-0645">Protease</keyword>
<dbReference type="AlphaFoldDB" id="A0A0J9XIL4"/>
<dbReference type="SUPFAM" id="SSF52025">
    <property type="entry name" value="PA domain"/>
    <property type="match status" value="1"/>
</dbReference>
<evidence type="ECO:0000256" key="5">
    <source>
        <dbReference type="ARBA" id="ARBA00022723"/>
    </source>
</evidence>
<reference evidence="12" key="1">
    <citation type="submission" date="2014-03" db="EMBL/GenBank/DDBJ databases">
        <authorList>
            <person name="Casaregola S."/>
        </authorList>
    </citation>
    <scope>NUCLEOTIDE SEQUENCE [LARGE SCALE GENOMIC DNA]</scope>
    <source>
        <strain evidence="12">CLIB 918</strain>
    </source>
</reference>
<organism evidence="12 13">
    <name type="scientific">Geotrichum candidum</name>
    <name type="common">Oospora lactis</name>
    <name type="synonym">Dipodascus geotrichum</name>
    <dbReference type="NCBI Taxonomy" id="1173061"/>
    <lineage>
        <taxon>Eukaryota</taxon>
        <taxon>Fungi</taxon>
        <taxon>Dikarya</taxon>
        <taxon>Ascomycota</taxon>
        <taxon>Saccharomycotina</taxon>
        <taxon>Dipodascomycetes</taxon>
        <taxon>Dipodascales</taxon>
        <taxon>Dipodascaceae</taxon>
        <taxon>Geotrichum</taxon>
    </lineage>
</organism>
<evidence type="ECO:0000256" key="4">
    <source>
        <dbReference type="ARBA" id="ARBA00022670"/>
    </source>
</evidence>
<evidence type="ECO:0000256" key="9">
    <source>
        <dbReference type="RuleBase" id="RU361240"/>
    </source>
</evidence>
<keyword evidence="8 9" id="KW-0862">Zinc</keyword>
<dbReference type="GO" id="GO:0046872">
    <property type="term" value="F:metal ion binding"/>
    <property type="evidence" value="ECO:0007669"/>
    <property type="project" value="UniProtKB-KW"/>
</dbReference>
<dbReference type="SUPFAM" id="SSF53187">
    <property type="entry name" value="Zn-dependent exopeptidases"/>
    <property type="match status" value="1"/>
</dbReference>
<feature type="signal peptide" evidence="9">
    <location>
        <begin position="1"/>
        <end position="18"/>
    </location>
</feature>
<dbReference type="InterPro" id="IPR046450">
    <property type="entry name" value="PA_dom_sf"/>
</dbReference>
<comment type="similarity">
    <text evidence="2">Belongs to the peptidase M28 family. M28A subfamily.</text>
</comment>
<dbReference type="Pfam" id="PF02225">
    <property type="entry name" value="PA"/>
    <property type="match status" value="1"/>
</dbReference>
<keyword evidence="5 9" id="KW-0479">Metal-binding</keyword>
<dbReference type="InterPro" id="IPR007484">
    <property type="entry name" value="Peptidase_M28"/>
</dbReference>
<sequence length="521" mass="55607">MKISTIALASAFVSVSSAAPAFDILQWGSDSLEQIAMNIGQLSSFSAGGKTLVNSETLQGHVKEENLRVQADKFYEIAQEGIKKHGHPTRVIGSGGHYATIGYIVKTLKSLGSYYDVSVQSFKAPTSAIYNYSLTVDDEAVINVRPFALTPPTHHKKPVTGPFVLVEHEGCEPSDYPKELNGGIALVSRGTCAFGDKSSLAGLAGASAVVIYNNVPGEGLFSGTIGTIKKGQVATLGVTYEQGIKWAQALKEGATFNATAWVDSYVKNAKTLNIIAQTTAGDPENVVMLGAHSDSVAAGPGINDDGSGSISLLEVATALTNYTVNNQVRFAWWAAEEEGLLGSDYYVSQLTPEENSKIRVFMDYDMMASPNFAYQVYDANNEVNPPGSGELKQLYIDYYNSQGVNHTLIPFDGRSDYDGFIKNGIPGGGVATGAEVLKTPEEAELFGGIAGIPFDPCYHELCDDTNNVNYTAWVLNTKLIAHSVATYAASFEGFPKRTPIDTSSLSATEASLPYHGPNLVL</sequence>
<dbReference type="Pfam" id="PF04389">
    <property type="entry name" value="Peptidase_M28"/>
    <property type="match status" value="1"/>
</dbReference>
<dbReference type="EC" id="3.4.-.-" evidence="9"/>
<evidence type="ECO:0000256" key="6">
    <source>
        <dbReference type="ARBA" id="ARBA00022729"/>
    </source>
</evidence>
<protein>
    <recommendedName>
        <fullName evidence="9">Peptide hydrolase</fullName>
        <ecNumber evidence="9">3.4.-.-</ecNumber>
    </recommendedName>
</protein>
<dbReference type="InterPro" id="IPR003137">
    <property type="entry name" value="PA_domain"/>
</dbReference>
<evidence type="ECO:0000256" key="7">
    <source>
        <dbReference type="ARBA" id="ARBA00022801"/>
    </source>
</evidence>
<name>A0A0J9XIL4_GEOCN</name>
<proteinExistence type="inferred from homology"/>
<keyword evidence="3 12" id="KW-0031">Aminopeptidase</keyword>
<dbReference type="GO" id="GO:0004177">
    <property type="term" value="F:aminopeptidase activity"/>
    <property type="evidence" value="ECO:0007669"/>
    <property type="project" value="UniProtKB-KW"/>
</dbReference>
<dbReference type="STRING" id="1173061.A0A0J9XIL4"/>
<dbReference type="InterPro" id="IPR045175">
    <property type="entry name" value="M28_fam"/>
</dbReference>
<evidence type="ECO:0000259" key="11">
    <source>
        <dbReference type="Pfam" id="PF04389"/>
    </source>
</evidence>
<dbReference type="FunFam" id="3.40.630.10:FF:000093">
    <property type="entry name" value="Peptide hydrolase"/>
    <property type="match status" value="1"/>
</dbReference>
<feature type="domain" description="Peptidase M28" evidence="11">
    <location>
        <begin position="273"/>
        <end position="482"/>
    </location>
</feature>
<dbReference type="InterPro" id="IPR041756">
    <property type="entry name" value="M28_SGAP-like"/>
</dbReference>
<feature type="domain" description="PA" evidence="10">
    <location>
        <begin position="159"/>
        <end position="244"/>
    </location>
</feature>
<dbReference type="GO" id="GO:0006508">
    <property type="term" value="P:proteolysis"/>
    <property type="evidence" value="ECO:0007669"/>
    <property type="project" value="UniProtKB-KW"/>
</dbReference>
<comment type="caution">
    <text evidence="12">The sequence shown here is derived from an EMBL/GenBank/DDBJ whole genome shotgun (WGS) entry which is preliminary data.</text>
</comment>
<gene>
    <name evidence="12" type="ORF">BN980_GECA19s01011g</name>
</gene>
<dbReference type="PANTHER" id="PTHR12147:SF17">
    <property type="entry name" value="AMINOPEPTIDASE Y"/>
    <property type="match status" value="1"/>
</dbReference>
<dbReference type="OrthoDB" id="10013407at2759"/>
<dbReference type="CDD" id="cd02130">
    <property type="entry name" value="PA_ScAPY_like"/>
    <property type="match status" value="1"/>
</dbReference>
<keyword evidence="7 9" id="KW-0378">Hydrolase</keyword>
<keyword evidence="6 9" id="KW-0732">Signal</keyword>
<evidence type="ECO:0000256" key="3">
    <source>
        <dbReference type="ARBA" id="ARBA00022438"/>
    </source>
</evidence>
<dbReference type="Gene3D" id="3.50.30.30">
    <property type="match status" value="1"/>
</dbReference>
<feature type="chain" id="PRO_5005120584" description="Peptide hydrolase" evidence="9">
    <location>
        <begin position="19"/>
        <end position="521"/>
    </location>
</feature>
<dbReference type="CDD" id="cd03876">
    <property type="entry name" value="M28_SGAP_like"/>
    <property type="match status" value="1"/>
</dbReference>
<evidence type="ECO:0000313" key="13">
    <source>
        <dbReference type="Proteomes" id="UP000242525"/>
    </source>
</evidence>
<dbReference type="PANTHER" id="PTHR12147">
    <property type="entry name" value="METALLOPEPTIDASE M28 FAMILY MEMBER"/>
    <property type="match status" value="1"/>
</dbReference>
<dbReference type="Gene3D" id="3.40.630.10">
    <property type="entry name" value="Zn peptidases"/>
    <property type="match status" value="1"/>
</dbReference>
<evidence type="ECO:0000256" key="2">
    <source>
        <dbReference type="ARBA" id="ARBA00005957"/>
    </source>
</evidence>
<dbReference type="GO" id="GO:0008235">
    <property type="term" value="F:metalloexopeptidase activity"/>
    <property type="evidence" value="ECO:0007669"/>
    <property type="project" value="InterPro"/>
</dbReference>
<evidence type="ECO:0000313" key="12">
    <source>
        <dbReference type="EMBL" id="CDO57176.1"/>
    </source>
</evidence>
<accession>A0A0J9XIL4</accession>
<evidence type="ECO:0000256" key="8">
    <source>
        <dbReference type="ARBA" id="ARBA00022833"/>
    </source>
</evidence>
<dbReference type="EMBL" id="CCBN010000019">
    <property type="protein sequence ID" value="CDO57176.1"/>
    <property type="molecule type" value="Genomic_DNA"/>
</dbReference>
<comment type="cofactor">
    <cofactor evidence="1">
        <name>Zn(2+)</name>
        <dbReference type="ChEBI" id="CHEBI:29105"/>
    </cofactor>
</comment>
<dbReference type="Proteomes" id="UP000242525">
    <property type="component" value="Unassembled WGS sequence"/>
</dbReference>
<evidence type="ECO:0000259" key="10">
    <source>
        <dbReference type="Pfam" id="PF02225"/>
    </source>
</evidence>
<evidence type="ECO:0000256" key="1">
    <source>
        <dbReference type="ARBA" id="ARBA00001947"/>
    </source>
</evidence>